<dbReference type="PROSITE" id="PS00435">
    <property type="entry name" value="PEROXIDASE_1"/>
    <property type="match status" value="1"/>
</dbReference>
<dbReference type="Pfam" id="PF07734">
    <property type="entry name" value="FBA_1"/>
    <property type="match status" value="1"/>
</dbReference>
<dbReference type="Proteomes" id="UP000694240">
    <property type="component" value="Chromosome 2"/>
</dbReference>
<dbReference type="InterPro" id="IPR017451">
    <property type="entry name" value="F-box-assoc_interact_dom"/>
</dbReference>
<reference evidence="19 20" key="1">
    <citation type="submission" date="2020-12" db="EMBL/GenBank/DDBJ databases">
        <title>Concerted genomic and epigenomic changes stabilize Arabidopsis allopolyploids.</title>
        <authorList>
            <person name="Chen Z."/>
        </authorList>
    </citation>
    <scope>NUCLEOTIDE SEQUENCE [LARGE SCALE GENOMIC DNA]</scope>
    <source>
        <strain evidence="19">Allo738</strain>
        <tissue evidence="19">Leaf</tissue>
    </source>
</reference>
<sequence length="562" mass="63922">MGFGRDNVKGSYKVVRIFRDPTYCDILDVNTGEWRRLWKPRRYKVDDVGRKSACVNGSIYWLQIRHDHLYTILDLHTEEFHDVRRPPLPKGIMYEAQIVNTGDRLAIAMPVSHPLHQFELEIWSMDGQKETWSKTHSISLASLGIEESRSFTPVTLFKQKQGDVLFYDDEGLLFKYISEKDKLQSLPEDISVISPYVENLVPLPAIQVELRTGITCLYPETETTDGMQPTSVDEYLRKEIRGVSLFPETAEAIVMGPSMQKLTWHYYKVYNTCENAENFVRHQVEIFYKNDKSIAPKLLRLLYSDCFVSGCDASVLLEGPNSEKMAPQNRGLGGFVLIDKIKIVLEQRCPGVVSCADILNLATRDAVHLAGAPSYPVFTGRRDGLTSDKQTVDLPSPSISWDQAMSYFKSRGLNVLDMATLLGSHSMGRTHCSYVVDRLYNYNKTGKPSPTMNKYFLSEMAKQCPPRTRKGQTDPLVYLNPDSGSDNSFTSSFYSRILSNKSVLEVDQQLLYNDDTKQISKEFSEGFEDFRKSFALSMSKMGAINVLTKTEGEIRKDCRHIN</sequence>
<protein>
    <recommendedName>
        <fullName evidence="4">peroxidase</fullName>
        <ecNumber evidence="4">1.11.1.7</ecNumber>
    </recommendedName>
</protein>
<feature type="binding site" description="axial binding residue" evidence="15">
    <location>
        <position position="425"/>
    </location>
    <ligand>
        <name>heme b</name>
        <dbReference type="ChEBI" id="CHEBI:60344"/>
    </ligand>
    <ligandPart>
        <name>Fe</name>
        <dbReference type="ChEBI" id="CHEBI:18248"/>
    </ligandPart>
</feature>
<feature type="binding site" evidence="15">
    <location>
        <position position="308"/>
    </location>
    <ligand>
        <name>Ca(2+)</name>
        <dbReference type="ChEBI" id="CHEBI:29108"/>
        <label>1</label>
    </ligand>
</feature>
<proteinExistence type="inferred from homology"/>
<evidence type="ECO:0000256" key="14">
    <source>
        <dbReference type="PIRSR" id="PIRSR600823-2"/>
    </source>
</evidence>
<comment type="cofactor">
    <cofactor evidence="15">
        <name>heme b</name>
        <dbReference type="ChEBI" id="CHEBI:60344"/>
    </cofactor>
    <text evidence="15">Binds 1 heme b (iron(II)-protoporphyrin IX) group per subunit.</text>
</comment>
<evidence type="ECO:0000256" key="9">
    <source>
        <dbReference type="ARBA" id="ARBA00022729"/>
    </source>
</evidence>
<evidence type="ECO:0000256" key="17">
    <source>
        <dbReference type="PIRSR" id="PIRSR600823-5"/>
    </source>
</evidence>
<dbReference type="GO" id="GO:0005773">
    <property type="term" value="C:vacuole"/>
    <property type="evidence" value="ECO:0007669"/>
    <property type="project" value="UniProtKB-SubCell"/>
</dbReference>
<name>A0A8T2FYQ0_9BRAS</name>
<dbReference type="PROSITE" id="PS50873">
    <property type="entry name" value="PEROXIDASE_4"/>
    <property type="match status" value="1"/>
</dbReference>
<gene>
    <name evidence="19" type="ORF">ISN45_At02g038770</name>
</gene>
<feature type="domain" description="Plant heme peroxidase family profile" evidence="18">
    <location>
        <begin position="261"/>
        <end position="562"/>
    </location>
</feature>
<evidence type="ECO:0000259" key="18">
    <source>
        <dbReference type="PROSITE" id="PS50873"/>
    </source>
</evidence>
<keyword evidence="7" id="KW-0349">Heme</keyword>
<feature type="disulfide bond" evidence="17">
    <location>
        <begin position="306"/>
        <end position="311"/>
    </location>
</feature>
<feature type="binding site" evidence="15">
    <location>
        <position position="314"/>
    </location>
    <ligand>
        <name>Ca(2+)</name>
        <dbReference type="ChEBI" id="CHEBI:29108"/>
        <label>1</label>
    </ligand>
</feature>
<evidence type="ECO:0000256" key="16">
    <source>
        <dbReference type="PIRSR" id="PIRSR600823-4"/>
    </source>
</evidence>
<dbReference type="InterPro" id="IPR019793">
    <property type="entry name" value="Peroxidases_heam-ligand_BS"/>
</dbReference>
<dbReference type="GO" id="GO:0046872">
    <property type="term" value="F:metal ion binding"/>
    <property type="evidence" value="ECO:0007669"/>
    <property type="project" value="UniProtKB-KW"/>
</dbReference>
<dbReference type="GO" id="GO:0020037">
    <property type="term" value="F:heme binding"/>
    <property type="evidence" value="ECO:0007669"/>
    <property type="project" value="InterPro"/>
</dbReference>
<evidence type="ECO:0000256" key="1">
    <source>
        <dbReference type="ARBA" id="ARBA00000189"/>
    </source>
</evidence>
<evidence type="ECO:0000256" key="6">
    <source>
        <dbReference type="ARBA" id="ARBA00022559"/>
    </source>
</evidence>
<keyword evidence="5" id="KW-0964">Secreted</keyword>
<evidence type="ECO:0000256" key="12">
    <source>
        <dbReference type="ARBA" id="ARBA00023004"/>
    </source>
</evidence>
<dbReference type="FunFam" id="1.10.420.10:FF:000007">
    <property type="entry name" value="Peroxidase"/>
    <property type="match status" value="1"/>
</dbReference>
<keyword evidence="6 19" id="KW-0575">Peroxidase</keyword>
<evidence type="ECO:0000313" key="20">
    <source>
        <dbReference type="Proteomes" id="UP000694240"/>
    </source>
</evidence>
<organism evidence="19 20">
    <name type="scientific">Arabidopsis thaliana x Arabidopsis arenosa</name>
    <dbReference type="NCBI Taxonomy" id="1240361"/>
    <lineage>
        <taxon>Eukaryota</taxon>
        <taxon>Viridiplantae</taxon>
        <taxon>Streptophyta</taxon>
        <taxon>Embryophyta</taxon>
        <taxon>Tracheophyta</taxon>
        <taxon>Spermatophyta</taxon>
        <taxon>Magnoliopsida</taxon>
        <taxon>eudicotyledons</taxon>
        <taxon>Gunneridae</taxon>
        <taxon>Pentapetalae</taxon>
        <taxon>rosids</taxon>
        <taxon>malvids</taxon>
        <taxon>Brassicales</taxon>
        <taxon>Brassicaceae</taxon>
        <taxon>Camelineae</taxon>
        <taxon>Arabidopsis</taxon>
    </lineage>
</organism>
<keyword evidence="13 17" id="KW-1015">Disulfide bond</keyword>
<evidence type="ECO:0000256" key="4">
    <source>
        <dbReference type="ARBA" id="ARBA00012313"/>
    </source>
</evidence>
<dbReference type="InterPro" id="IPR033905">
    <property type="entry name" value="Secretory_peroxidase"/>
</dbReference>
<comment type="catalytic activity">
    <reaction evidence="1">
        <text>2 a phenolic donor + H2O2 = 2 a phenolic radical donor + 2 H2O</text>
        <dbReference type="Rhea" id="RHEA:56136"/>
        <dbReference type="ChEBI" id="CHEBI:15377"/>
        <dbReference type="ChEBI" id="CHEBI:16240"/>
        <dbReference type="ChEBI" id="CHEBI:139520"/>
        <dbReference type="ChEBI" id="CHEBI:139521"/>
        <dbReference type="EC" id="1.11.1.7"/>
    </reaction>
</comment>
<evidence type="ECO:0000256" key="11">
    <source>
        <dbReference type="ARBA" id="ARBA00023002"/>
    </source>
</evidence>
<dbReference type="GO" id="GO:0006979">
    <property type="term" value="P:response to oxidative stress"/>
    <property type="evidence" value="ECO:0007669"/>
    <property type="project" value="InterPro"/>
</dbReference>
<dbReference type="InterPro" id="IPR002016">
    <property type="entry name" value="Haem_peroxidase"/>
</dbReference>
<comment type="cofactor">
    <cofactor evidence="15">
        <name>Ca(2+)</name>
        <dbReference type="ChEBI" id="CHEBI:29108"/>
    </cofactor>
    <text evidence="15">Binds 2 calcium ions per subunit.</text>
</comment>
<dbReference type="GO" id="GO:0042744">
    <property type="term" value="P:hydrogen peroxide catabolic process"/>
    <property type="evidence" value="ECO:0007669"/>
    <property type="project" value="InterPro"/>
</dbReference>
<feature type="binding site" evidence="15">
    <location>
        <position position="312"/>
    </location>
    <ligand>
        <name>Ca(2+)</name>
        <dbReference type="ChEBI" id="CHEBI:29108"/>
        <label>1</label>
    </ligand>
</feature>
<dbReference type="NCBIfam" id="TIGR01640">
    <property type="entry name" value="F_box_assoc_1"/>
    <property type="match status" value="1"/>
</dbReference>
<feature type="binding site" evidence="14">
    <location>
        <position position="395"/>
    </location>
    <ligand>
        <name>substrate</name>
    </ligand>
</feature>
<evidence type="ECO:0000256" key="13">
    <source>
        <dbReference type="ARBA" id="ARBA00023157"/>
    </source>
</evidence>
<keyword evidence="20" id="KW-1185">Reference proteome</keyword>
<feature type="binding site" evidence="15">
    <location>
        <position position="310"/>
    </location>
    <ligand>
        <name>Ca(2+)</name>
        <dbReference type="ChEBI" id="CHEBI:29108"/>
        <label>1</label>
    </ligand>
</feature>
<feature type="binding site" evidence="15">
    <location>
        <position position="482"/>
    </location>
    <ligand>
        <name>Ca(2+)</name>
        <dbReference type="ChEBI" id="CHEBI:29108"/>
        <label>2</label>
    </ligand>
</feature>
<evidence type="ECO:0000256" key="8">
    <source>
        <dbReference type="ARBA" id="ARBA00022723"/>
    </source>
</evidence>
<keyword evidence="11" id="KW-0560">Oxidoreductase</keyword>
<dbReference type="PANTHER" id="PTHR31235">
    <property type="entry name" value="PEROXIDASE 25-RELATED"/>
    <property type="match status" value="1"/>
</dbReference>
<feature type="disulfide bond" evidence="17">
    <location>
        <begin position="273"/>
        <end position="349"/>
    </location>
</feature>
<keyword evidence="8 15" id="KW-0479">Metal-binding</keyword>
<keyword evidence="9" id="KW-0732">Signal</keyword>
<dbReference type="CDD" id="cd00693">
    <property type="entry name" value="secretory_peroxidase"/>
    <property type="match status" value="1"/>
</dbReference>
<dbReference type="AlphaFoldDB" id="A0A8T2FYQ0"/>
<accession>A0A8T2FYQ0</accession>
<dbReference type="Pfam" id="PF00141">
    <property type="entry name" value="peroxidase"/>
    <property type="match status" value="1"/>
</dbReference>
<evidence type="ECO:0000313" key="19">
    <source>
        <dbReference type="EMBL" id="KAG7639573.1"/>
    </source>
</evidence>
<feature type="disulfide bond" evidence="17">
    <location>
        <begin position="432"/>
        <end position="464"/>
    </location>
</feature>
<evidence type="ECO:0000256" key="3">
    <source>
        <dbReference type="ARBA" id="ARBA00006873"/>
    </source>
</evidence>
<keyword evidence="10 15" id="KW-0106">Calcium</keyword>
<feature type="site" description="Transition state stabilizer" evidence="16">
    <location>
        <position position="300"/>
    </location>
</feature>
<dbReference type="InterPro" id="IPR000823">
    <property type="entry name" value="Peroxidase_pln"/>
</dbReference>
<evidence type="ECO:0000256" key="2">
    <source>
        <dbReference type="ARBA" id="ARBA00004116"/>
    </source>
</evidence>
<evidence type="ECO:0000256" key="5">
    <source>
        <dbReference type="ARBA" id="ARBA00022525"/>
    </source>
</evidence>
<comment type="similarity">
    <text evidence="3">Belongs to the peroxidase family. Ascorbate peroxidase subfamily.</text>
</comment>
<evidence type="ECO:0000256" key="10">
    <source>
        <dbReference type="ARBA" id="ARBA00022837"/>
    </source>
</evidence>
<dbReference type="EMBL" id="JAEFBK010000002">
    <property type="protein sequence ID" value="KAG7639573.1"/>
    <property type="molecule type" value="Genomic_DNA"/>
</dbReference>
<dbReference type="GO" id="GO:0140825">
    <property type="term" value="F:lactoperoxidase activity"/>
    <property type="evidence" value="ECO:0007669"/>
    <property type="project" value="UniProtKB-EC"/>
</dbReference>
<evidence type="ECO:0000256" key="7">
    <source>
        <dbReference type="ARBA" id="ARBA00022617"/>
    </source>
</evidence>
<comment type="subcellular location">
    <subcellularLocation>
        <location evidence="2">Vacuole</location>
    </subcellularLocation>
</comment>
<feature type="disulfide bond" evidence="17">
    <location>
        <begin position="355"/>
        <end position="558"/>
    </location>
</feature>
<keyword evidence="12 15" id="KW-0408">Iron</keyword>
<dbReference type="InterPro" id="IPR006527">
    <property type="entry name" value="F-box-assoc_dom_typ1"/>
</dbReference>
<dbReference type="EC" id="1.11.1.7" evidence="4"/>
<feature type="binding site" evidence="15">
    <location>
        <position position="305"/>
    </location>
    <ligand>
        <name>Ca(2+)</name>
        <dbReference type="ChEBI" id="CHEBI:29108"/>
        <label>1</label>
    </ligand>
</feature>
<feature type="binding site" evidence="15">
    <location>
        <position position="323"/>
    </location>
    <ligand>
        <name>Ca(2+)</name>
        <dbReference type="ChEBI" id="CHEBI:29108"/>
        <label>1</label>
    </ligand>
</feature>
<evidence type="ECO:0000256" key="15">
    <source>
        <dbReference type="PIRSR" id="PIRSR600823-3"/>
    </source>
</evidence>
<comment type="caution">
    <text evidence="19">The sequence shown here is derived from an EMBL/GenBank/DDBJ whole genome shotgun (WGS) entry which is preliminary data.</text>
</comment>